<feature type="binding site" evidence="2">
    <location>
        <position position="59"/>
    </location>
    <ligand>
        <name>substrate</name>
    </ligand>
</feature>
<sequence>MDNGVAVTLFRHGVTQANLEKRYVGWSDPPITMEAKQKLMDIADALPRFDLCVTSDLRRCRETAECLAPNIPILERKAFRELHFGEWEMQTYETLCHVSAYREWINHPFKVKPPGGERFAEMEARVAAGWTLLREQIDKEQHRETLLVTHGGVIRLLLSTFTREKKHFWEWHVPHQRGLRLFWNMADWKEGKQCTSLQEVPITESENG</sequence>
<dbReference type="EMBL" id="CP017962">
    <property type="protein sequence ID" value="APC47641.1"/>
    <property type="molecule type" value="Genomic_DNA"/>
</dbReference>
<evidence type="ECO:0000256" key="2">
    <source>
        <dbReference type="PIRSR" id="PIRSR613078-2"/>
    </source>
</evidence>
<dbReference type="GO" id="GO:0005737">
    <property type="term" value="C:cytoplasm"/>
    <property type="evidence" value="ECO:0007669"/>
    <property type="project" value="TreeGrafter"/>
</dbReference>
<dbReference type="AlphaFoldDB" id="A0AAC9IX77"/>
<dbReference type="SMART" id="SM00855">
    <property type="entry name" value="PGAM"/>
    <property type="match status" value="1"/>
</dbReference>
<dbReference type="PANTHER" id="PTHR48100">
    <property type="entry name" value="BROAD-SPECIFICITY PHOSPHATASE YOR283W-RELATED"/>
    <property type="match status" value="1"/>
</dbReference>
<feature type="active site" description="Tele-phosphohistidine intermediate" evidence="1">
    <location>
        <position position="12"/>
    </location>
</feature>
<name>A0AAC9IX77_VIRHA</name>
<dbReference type="KEGG" id="vhl:BME96_05435"/>
<protein>
    <submittedName>
        <fullName evidence="3">Histidine phosphatase family protein</fullName>
    </submittedName>
</protein>
<dbReference type="RefSeq" id="WP_071648530.1">
    <property type="nucleotide sequence ID" value="NZ_CP017962.1"/>
</dbReference>
<dbReference type="InterPro" id="IPR029033">
    <property type="entry name" value="His_PPase_superfam"/>
</dbReference>
<feature type="binding site" evidence="2">
    <location>
        <begin position="11"/>
        <end position="18"/>
    </location>
    <ligand>
        <name>substrate</name>
    </ligand>
</feature>
<organism evidence="3 4">
    <name type="scientific">Virgibacillus halodenitrificans</name>
    <name type="common">Bacillus halodenitrificans</name>
    <dbReference type="NCBI Taxonomy" id="1482"/>
    <lineage>
        <taxon>Bacteria</taxon>
        <taxon>Bacillati</taxon>
        <taxon>Bacillota</taxon>
        <taxon>Bacilli</taxon>
        <taxon>Bacillales</taxon>
        <taxon>Bacillaceae</taxon>
        <taxon>Virgibacillus</taxon>
    </lineage>
</organism>
<dbReference type="SUPFAM" id="SSF53254">
    <property type="entry name" value="Phosphoglycerate mutase-like"/>
    <property type="match status" value="1"/>
</dbReference>
<evidence type="ECO:0000313" key="4">
    <source>
        <dbReference type="Proteomes" id="UP000182945"/>
    </source>
</evidence>
<accession>A0AAC9IX77</accession>
<dbReference type="InterPro" id="IPR050275">
    <property type="entry name" value="PGM_Phosphatase"/>
</dbReference>
<proteinExistence type="predicted"/>
<dbReference type="Pfam" id="PF00300">
    <property type="entry name" value="His_Phos_1"/>
    <property type="match status" value="1"/>
</dbReference>
<dbReference type="GeneID" id="71513827"/>
<dbReference type="GO" id="GO:0016791">
    <property type="term" value="F:phosphatase activity"/>
    <property type="evidence" value="ECO:0007669"/>
    <property type="project" value="TreeGrafter"/>
</dbReference>
<reference evidence="3 4" key="1">
    <citation type="submission" date="2016-11" db="EMBL/GenBank/DDBJ databases">
        <title>Complete genome sequencing of Virgibacillus halodenitrificans PDB-F2.</title>
        <authorList>
            <person name="Sun Z."/>
            <person name="Zhou Y."/>
            <person name="Li H."/>
        </authorList>
    </citation>
    <scope>NUCLEOTIDE SEQUENCE [LARGE SCALE GENOMIC DNA]</scope>
    <source>
        <strain evidence="3 4">PDB-F2</strain>
    </source>
</reference>
<dbReference type="PANTHER" id="PTHR48100:SF1">
    <property type="entry name" value="HISTIDINE PHOSPHATASE FAMILY PROTEIN-RELATED"/>
    <property type="match status" value="1"/>
</dbReference>
<dbReference type="CDD" id="cd07067">
    <property type="entry name" value="HP_PGM_like"/>
    <property type="match status" value="1"/>
</dbReference>
<gene>
    <name evidence="3" type="ORF">BME96_05435</name>
</gene>
<dbReference type="InterPro" id="IPR013078">
    <property type="entry name" value="His_Pase_superF_clade-1"/>
</dbReference>
<evidence type="ECO:0000313" key="3">
    <source>
        <dbReference type="EMBL" id="APC47641.1"/>
    </source>
</evidence>
<dbReference type="Proteomes" id="UP000182945">
    <property type="component" value="Chromosome"/>
</dbReference>
<evidence type="ECO:0000256" key="1">
    <source>
        <dbReference type="PIRSR" id="PIRSR613078-1"/>
    </source>
</evidence>
<feature type="active site" description="Proton donor/acceptor" evidence="1">
    <location>
        <position position="81"/>
    </location>
</feature>
<dbReference type="Gene3D" id="3.40.50.1240">
    <property type="entry name" value="Phosphoglycerate mutase-like"/>
    <property type="match status" value="1"/>
</dbReference>